<dbReference type="AlphaFoldDB" id="A0AA39WD17"/>
<name>A0AA39WD17_9PEZI</name>
<sequence length="141" mass="15691">MARGVQRLHSESLLSAQLRLLTLRRPRSSFRGQRASLLSSSVRLCPASSCLAPTVACSLPLLISDGEGVEDDSIEDDSIEDDSIEDQILNSKGMLILPWLFSLSSSIPSQACLQESWIDRNEIEVERNFPKEMVDSREERG</sequence>
<evidence type="ECO:0000313" key="1">
    <source>
        <dbReference type="EMBL" id="KAK0612611.1"/>
    </source>
</evidence>
<keyword evidence="2" id="KW-1185">Reference proteome</keyword>
<dbReference type="EMBL" id="JAULSR010000009">
    <property type="protein sequence ID" value="KAK0612611.1"/>
    <property type="molecule type" value="Genomic_DNA"/>
</dbReference>
<protein>
    <submittedName>
        <fullName evidence="1">Uncharacterized protein</fullName>
    </submittedName>
</protein>
<gene>
    <name evidence="1" type="ORF">B0T17DRAFT_602981</name>
</gene>
<comment type="caution">
    <text evidence="1">The sequence shown here is derived from an EMBL/GenBank/DDBJ whole genome shotgun (WGS) entry which is preliminary data.</text>
</comment>
<proteinExistence type="predicted"/>
<dbReference type="Proteomes" id="UP001174934">
    <property type="component" value="Unassembled WGS sequence"/>
</dbReference>
<accession>A0AA39WD17</accession>
<organism evidence="1 2">
    <name type="scientific">Bombardia bombarda</name>
    <dbReference type="NCBI Taxonomy" id="252184"/>
    <lineage>
        <taxon>Eukaryota</taxon>
        <taxon>Fungi</taxon>
        <taxon>Dikarya</taxon>
        <taxon>Ascomycota</taxon>
        <taxon>Pezizomycotina</taxon>
        <taxon>Sordariomycetes</taxon>
        <taxon>Sordariomycetidae</taxon>
        <taxon>Sordariales</taxon>
        <taxon>Lasiosphaeriaceae</taxon>
        <taxon>Bombardia</taxon>
    </lineage>
</organism>
<reference evidence="1" key="1">
    <citation type="submission" date="2023-06" db="EMBL/GenBank/DDBJ databases">
        <title>Genome-scale phylogeny and comparative genomics of the fungal order Sordariales.</title>
        <authorList>
            <consortium name="Lawrence Berkeley National Laboratory"/>
            <person name="Hensen N."/>
            <person name="Bonometti L."/>
            <person name="Westerberg I."/>
            <person name="Brannstrom I.O."/>
            <person name="Guillou S."/>
            <person name="Cros-Aarteil S."/>
            <person name="Calhoun S."/>
            <person name="Haridas S."/>
            <person name="Kuo A."/>
            <person name="Mondo S."/>
            <person name="Pangilinan J."/>
            <person name="Riley R."/>
            <person name="LaButti K."/>
            <person name="Andreopoulos B."/>
            <person name="Lipzen A."/>
            <person name="Chen C."/>
            <person name="Yanf M."/>
            <person name="Daum C."/>
            <person name="Ng V."/>
            <person name="Clum A."/>
            <person name="Steindorff A."/>
            <person name="Ohm R."/>
            <person name="Martin F."/>
            <person name="Silar P."/>
            <person name="Natvig D."/>
            <person name="Lalanne C."/>
            <person name="Gautier V."/>
            <person name="Ament-velasquez S.L."/>
            <person name="Kruys A."/>
            <person name="Hutchinson M.I."/>
            <person name="Powell A.J."/>
            <person name="Barry K."/>
            <person name="Miller A.N."/>
            <person name="Grigoriev I.V."/>
            <person name="Debuchy R."/>
            <person name="Gladieux P."/>
            <person name="Thoren M.H."/>
            <person name="Johannesson H."/>
        </authorList>
    </citation>
    <scope>NUCLEOTIDE SEQUENCE</scope>
    <source>
        <strain evidence="1">SMH3391-2</strain>
    </source>
</reference>
<evidence type="ECO:0000313" key="2">
    <source>
        <dbReference type="Proteomes" id="UP001174934"/>
    </source>
</evidence>